<gene>
    <name evidence="3" type="ORF">NFI95_12305</name>
</gene>
<dbReference type="Pfam" id="PF03009">
    <property type="entry name" value="GDPD"/>
    <property type="match status" value="1"/>
</dbReference>
<evidence type="ECO:0000313" key="4">
    <source>
        <dbReference type="Proteomes" id="UP001524587"/>
    </source>
</evidence>
<feature type="signal peptide" evidence="1">
    <location>
        <begin position="1"/>
        <end position="37"/>
    </location>
</feature>
<evidence type="ECO:0000256" key="1">
    <source>
        <dbReference type="SAM" id="SignalP"/>
    </source>
</evidence>
<dbReference type="PANTHER" id="PTHR46211">
    <property type="entry name" value="GLYCEROPHOSPHORYL DIESTER PHOSPHODIESTERASE"/>
    <property type="match status" value="1"/>
</dbReference>
<feature type="chain" id="PRO_5046624742" evidence="1">
    <location>
        <begin position="38"/>
        <end position="288"/>
    </location>
</feature>
<dbReference type="PANTHER" id="PTHR46211:SF14">
    <property type="entry name" value="GLYCEROPHOSPHODIESTER PHOSPHODIESTERASE"/>
    <property type="match status" value="1"/>
</dbReference>
<comment type="caution">
    <text evidence="3">The sequence shown here is derived from an EMBL/GenBank/DDBJ whole genome shotgun (WGS) entry which is preliminary data.</text>
</comment>
<dbReference type="InterPro" id="IPR017946">
    <property type="entry name" value="PLC-like_Pdiesterase_TIM-brl"/>
</dbReference>
<organism evidence="3 4">
    <name type="scientific">Endosaccharibacter trunci</name>
    <dbReference type="NCBI Taxonomy" id="2812733"/>
    <lineage>
        <taxon>Bacteria</taxon>
        <taxon>Pseudomonadati</taxon>
        <taxon>Pseudomonadota</taxon>
        <taxon>Alphaproteobacteria</taxon>
        <taxon>Acetobacterales</taxon>
        <taxon>Acetobacteraceae</taxon>
        <taxon>Endosaccharibacter</taxon>
    </lineage>
</organism>
<keyword evidence="1" id="KW-0732">Signal</keyword>
<dbReference type="InterPro" id="IPR030395">
    <property type="entry name" value="GP_PDE_dom"/>
</dbReference>
<dbReference type="Proteomes" id="UP001524587">
    <property type="component" value="Unassembled WGS sequence"/>
</dbReference>
<evidence type="ECO:0000313" key="3">
    <source>
        <dbReference type="EMBL" id="MCQ8279226.1"/>
    </source>
</evidence>
<dbReference type="EMBL" id="JAMSKV010000011">
    <property type="protein sequence ID" value="MCQ8279226.1"/>
    <property type="molecule type" value="Genomic_DNA"/>
</dbReference>
<sequence length="288" mass="30661">MIFRLAAPFGLVLGLARFRRALLLAGLAWACSMPSHAATLATRLQGPGPIICAHRGWLSPAETENDLQTFKHTEAAGRFMLEMDLAVTRDGGIVLMHDPTVDRTTDGHGPVSSLTTARIARLHLRPRSGPAGRDSPPTLDAVLRWAGATPDALLMLDIKKTPPADVMKHVREAGMTSRVLLLTFDRDTAARAFASDPDVLVSVLVTKDADLDSYRGMAGAVRRFAAYIPAGASPALFTRAHRLGAVVITDLLDRADALAPGADPSVLAGRDADIVVSNDPRATLSALR</sequence>
<feature type="domain" description="GP-PDE" evidence="2">
    <location>
        <begin position="49"/>
        <end position="287"/>
    </location>
</feature>
<proteinExistence type="predicted"/>
<dbReference type="SUPFAM" id="SSF51695">
    <property type="entry name" value="PLC-like phosphodiesterases"/>
    <property type="match status" value="1"/>
</dbReference>
<evidence type="ECO:0000259" key="2">
    <source>
        <dbReference type="PROSITE" id="PS51704"/>
    </source>
</evidence>
<name>A0ABT1WAS5_9PROT</name>
<keyword evidence="4" id="KW-1185">Reference proteome</keyword>
<dbReference type="CDD" id="cd08566">
    <property type="entry name" value="GDPD_AtGDE_like"/>
    <property type="match status" value="1"/>
</dbReference>
<dbReference type="PROSITE" id="PS51704">
    <property type="entry name" value="GP_PDE"/>
    <property type="match status" value="1"/>
</dbReference>
<dbReference type="Gene3D" id="3.20.20.190">
    <property type="entry name" value="Phosphatidylinositol (PI) phosphodiesterase"/>
    <property type="match status" value="1"/>
</dbReference>
<dbReference type="RefSeq" id="WP_422864717.1">
    <property type="nucleotide sequence ID" value="NZ_JAMSKV010000011.1"/>
</dbReference>
<accession>A0ABT1WAS5</accession>
<reference evidence="3 4" key="1">
    <citation type="submission" date="2022-06" db="EMBL/GenBank/DDBJ databases">
        <title>Endosaccharibacter gen. nov., sp. nov., endophytic bacteria isolated from sugarcane.</title>
        <authorList>
            <person name="Pitiwittayakul N."/>
            <person name="Yukphan P."/>
            <person name="Charoenyingcharoen P."/>
            <person name="Tanasupawat S."/>
        </authorList>
    </citation>
    <scope>NUCLEOTIDE SEQUENCE [LARGE SCALE GENOMIC DNA]</scope>
    <source>
        <strain evidence="3 4">KSS8</strain>
    </source>
</reference>
<protein>
    <submittedName>
        <fullName evidence="3">Glycerophosphodiester phosphodiesterase family protein</fullName>
    </submittedName>
</protein>